<feature type="compositionally biased region" description="Basic and acidic residues" evidence="1">
    <location>
        <begin position="71"/>
        <end position="81"/>
    </location>
</feature>
<dbReference type="Proteomes" id="UP001305414">
    <property type="component" value="Unassembled WGS sequence"/>
</dbReference>
<dbReference type="AlphaFoldDB" id="A0AAN7UIZ4"/>
<feature type="region of interest" description="Disordered" evidence="1">
    <location>
        <begin position="49"/>
        <end position="81"/>
    </location>
</feature>
<keyword evidence="3" id="KW-1185">Reference proteome</keyword>
<sequence length="81" mass="8421">MASSVIVGQAHKRRLMRPVGSLKGYIGGCCRNAEPGAGKLTDGLAGSVNASTGAGFDADNKLNPTQLPTDKQAEHHKYDPS</sequence>
<reference evidence="2 3" key="1">
    <citation type="submission" date="2023-10" db="EMBL/GenBank/DDBJ databases">
        <title>Draft genome sequence of Xylaria bambusicola isolate GMP-LS, the root and basal stem rot pathogen of sugarcane in Indonesia.</title>
        <authorList>
            <person name="Selvaraj P."/>
            <person name="Muralishankar V."/>
            <person name="Muruganantham S."/>
            <person name="Sp S."/>
            <person name="Haryani S."/>
            <person name="Lau K.J.X."/>
            <person name="Naqvi N.I."/>
        </authorList>
    </citation>
    <scope>NUCLEOTIDE SEQUENCE [LARGE SCALE GENOMIC DNA]</scope>
    <source>
        <strain evidence="2">GMP-LS</strain>
    </source>
</reference>
<dbReference type="EMBL" id="JAWHQM010000032">
    <property type="protein sequence ID" value="KAK5633375.1"/>
    <property type="molecule type" value="Genomic_DNA"/>
</dbReference>
<name>A0AAN7UIZ4_9PEZI</name>
<protein>
    <submittedName>
        <fullName evidence="2">Uncharacterized protein</fullName>
    </submittedName>
</protein>
<comment type="caution">
    <text evidence="2">The sequence shown here is derived from an EMBL/GenBank/DDBJ whole genome shotgun (WGS) entry which is preliminary data.</text>
</comment>
<gene>
    <name evidence="2" type="ORF">RRF57_009089</name>
</gene>
<organism evidence="2 3">
    <name type="scientific">Xylaria bambusicola</name>
    <dbReference type="NCBI Taxonomy" id="326684"/>
    <lineage>
        <taxon>Eukaryota</taxon>
        <taxon>Fungi</taxon>
        <taxon>Dikarya</taxon>
        <taxon>Ascomycota</taxon>
        <taxon>Pezizomycotina</taxon>
        <taxon>Sordariomycetes</taxon>
        <taxon>Xylariomycetidae</taxon>
        <taxon>Xylariales</taxon>
        <taxon>Xylariaceae</taxon>
        <taxon>Xylaria</taxon>
    </lineage>
</organism>
<accession>A0AAN7UIZ4</accession>
<evidence type="ECO:0000313" key="3">
    <source>
        <dbReference type="Proteomes" id="UP001305414"/>
    </source>
</evidence>
<proteinExistence type="predicted"/>
<evidence type="ECO:0000256" key="1">
    <source>
        <dbReference type="SAM" id="MobiDB-lite"/>
    </source>
</evidence>
<evidence type="ECO:0000313" key="2">
    <source>
        <dbReference type="EMBL" id="KAK5633375.1"/>
    </source>
</evidence>